<keyword evidence="2" id="KW-1185">Reference proteome</keyword>
<evidence type="ECO:0000313" key="2">
    <source>
        <dbReference type="Proteomes" id="UP000195402"/>
    </source>
</evidence>
<gene>
    <name evidence="1" type="ORF">BVC80_7765g5</name>
</gene>
<protein>
    <submittedName>
        <fullName evidence="1">Uncharacterized protein</fullName>
    </submittedName>
</protein>
<evidence type="ECO:0000313" key="1">
    <source>
        <dbReference type="EMBL" id="OVA09451.1"/>
    </source>
</evidence>
<dbReference type="AlphaFoldDB" id="A0A200QGA9"/>
<dbReference type="Proteomes" id="UP000195402">
    <property type="component" value="Unassembled WGS sequence"/>
</dbReference>
<organism evidence="1 2">
    <name type="scientific">Macleaya cordata</name>
    <name type="common">Five-seeded plume-poppy</name>
    <name type="synonym">Bocconia cordata</name>
    <dbReference type="NCBI Taxonomy" id="56857"/>
    <lineage>
        <taxon>Eukaryota</taxon>
        <taxon>Viridiplantae</taxon>
        <taxon>Streptophyta</taxon>
        <taxon>Embryophyta</taxon>
        <taxon>Tracheophyta</taxon>
        <taxon>Spermatophyta</taxon>
        <taxon>Magnoliopsida</taxon>
        <taxon>Ranunculales</taxon>
        <taxon>Papaveraceae</taxon>
        <taxon>Papaveroideae</taxon>
        <taxon>Macleaya</taxon>
    </lineage>
</organism>
<comment type="caution">
    <text evidence="1">The sequence shown here is derived from an EMBL/GenBank/DDBJ whole genome shotgun (WGS) entry which is preliminary data.</text>
</comment>
<name>A0A200QGA9_MACCD</name>
<dbReference type="EMBL" id="MVGT01002071">
    <property type="protein sequence ID" value="OVA09451.1"/>
    <property type="molecule type" value="Genomic_DNA"/>
</dbReference>
<reference evidence="1 2" key="1">
    <citation type="journal article" date="2017" name="Mol. Plant">
        <title>The Genome of Medicinal Plant Macleaya cordata Provides New Insights into Benzylisoquinoline Alkaloids Metabolism.</title>
        <authorList>
            <person name="Liu X."/>
            <person name="Liu Y."/>
            <person name="Huang P."/>
            <person name="Ma Y."/>
            <person name="Qing Z."/>
            <person name="Tang Q."/>
            <person name="Cao H."/>
            <person name="Cheng P."/>
            <person name="Zheng Y."/>
            <person name="Yuan Z."/>
            <person name="Zhou Y."/>
            <person name="Liu J."/>
            <person name="Tang Z."/>
            <person name="Zhuo Y."/>
            <person name="Zhang Y."/>
            <person name="Yu L."/>
            <person name="Huang J."/>
            <person name="Yang P."/>
            <person name="Peng Q."/>
            <person name="Zhang J."/>
            <person name="Jiang W."/>
            <person name="Zhang Z."/>
            <person name="Lin K."/>
            <person name="Ro D.K."/>
            <person name="Chen X."/>
            <person name="Xiong X."/>
            <person name="Shang Y."/>
            <person name="Huang S."/>
            <person name="Zeng J."/>
        </authorList>
    </citation>
    <scope>NUCLEOTIDE SEQUENCE [LARGE SCALE GENOMIC DNA]</scope>
    <source>
        <strain evidence="2">cv. BLH2017</strain>
        <tissue evidence="1">Root</tissue>
    </source>
</reference>
<dbReference type="InParanoid" id="A0A200QGA9"/>
<sequence>MRHRTCNLLLCNLSMPIFKKERREAILWMLFQKNKIPCPTVSKKWGEKACPKMELNKSNIELKKEKMELKKLADCGNRWKNWTKLWISTPTFSMKQVDSFDPASFHGQTSILVIEAAMHWEPIYYHRLLCVLNNY</sequence>
<accession>A0A200QGA9</accession>
<proteinExistence type="predicted"/>